<reference evidence="1 2" key="1">
    <citation type="journal article" date="2011" name="Stand. Genomic Sci.">
        <title>Complete genome sequence of Thermomonospora curvata type strain (B9).</title>
        <authorList>
            <person name="Chertkov O."/>
            <person name="Sikorski J."/>
            <person name="Nolan M."/>
            <person name="Lapidus A."/>
            <person name="Lucas S."/>
            <person name="Del Rio T.G."/>
            <person name="Tice H."/>
            <person name="Cheng J.F."/>
            <person name="Goodwin L."/>
            <person name="Pitluck S."/>
            <person name="Liolios K."/>
            <person name="Ivanova N."/>
            <person name="Mavromatis K."/>
            <person name="Mikhailova N."/>
            <person name="Ovchinnikova G."/>
            <person name="Pati A."/>
            <person name="Chen A."/>
            <person name="Palaniappan K."/>
            <person name="Djao O.D."/>
            <person name="Land M."/>
            <person name="Hauser L."/>
            <person name="Chang Y.J."/>
            <person name="Jeffries C.D."/>
            <person name="Brettin T."/>
            <person name="Han C."/>
            <person name="Detter J.C."/>
            <person name="Rohde M."/>
            <person name="Goker M."/>
            <person name="Woyke T."/>
            <person name="Bristow J."/>
            <person name="Eisen J.A."/>
            <person name="Markowitz V."/>
            <person name="Hugenholtz P."/>
            <person name="Klenk H.P."/>
            <person name="Kyrpides N.C."/>
        </authorList>
    </citation>
    <scope>NUCLEOTIDE SEQUENCE [LARGE SCALE GENOMIC DNA]</scope>
    <source>
        <strain evidence="2">ATCC 19995 / DSM 43183 / JCM 3096 / KCTC 9072 / NBRC 15933 / NCIMB 10081 / Henssen B9</strain>
    </source>
</reference>
<dbReference type="STRING" id="471852.Tcur_2546"/>
<gene>
    <name evidence="1" type="ordered locus">Tcur_2546</name>
</gene>
<dbReference type="Proteomes" id="UP000001918">
    <property type="component" value="Chromosome"/>
</dbReference>
<dbReference type="KEGG" id="tcu:Tcur_2546"/>
<evidence type="ECO:0000313" key="1">
    <source>
        <dbReference type="EMBL" id="ACY98107.1"/>
    </source>
</evidence>
<organism evidence="1 2">
    <name type="scientific">Thermomonospora curvata (strain ATCC 19995 / DSM 43183 / JCM 3096 / KCTC 9072 / NBRC 15933 / NCIMB 10081 / Henssen B9)</name>
    <dbReference type="NCBI Taxonomy" id="471852"/>
    <lineage>
        <taxon>Bacteria</taxon>
        <taxon>Bacillati</taxon>
        <taxon>Actinomycetota</taxon>
        <taxon>Actinomycetes</taxon>
        <taxon>Streptosporangiales</taxon>
        <taxon>Thermomonosporaceae</taxon>
        <taxon>Thermomonospora</taxon>
    </lineage>
</organism>
<dbReference type="OrthoDB" id="4547231at2"/>
<name>D1A4T8_THECD</name>
<dbReference type="AlphaFoldDB" id="D1A4T8"/>
<evidence type="ECO:0000313" key="2">
    <source>
        <dbReference type="Proteomes" id="UP000001918"/>
    </source>
</evidence>
<sequence>MVTWPSITRDDLLQAREFDRTFPLLIRRLILETGKGVTRLHMPGGSGTSVGGFDGVVAASGETPFVPAGTSVWELSVTGKAGKKADEDYDKRTAGPEGTPTNEVTYVQVILATWRDAEKWATQRKREGRWKDVRAYNADDVHTWLEAAPATTIWLAERLGKAMPGVHHLESWWSGTWLPSTQVPLTADIVLAGREKAAASFLQRLREGPGTTSLGEDLRFEEAKAFVAACLEQARDLDEQRLSTRTFFVTDRESLVRLAVQPQPMVLLLEDRTMASAIPEQTPHHIVLLAPPGRPGDVPVPPVDGQAVRERLEASLPYEKAVPLGVLARRSLLALRRALAVRPDLWTPPWASEPDVFRRRLLLLGAWDGTNEHDRRVVEQCVGRPYSEVQEAALKLAAVPDTPFVGHLDEQWHLVSPKDAWTLLAHQLMHDDLRAFQEAVLEVLGERDPMAGLKETEQWKANLQGARRKYSSRLRKALAQTLALLGSNGERVRAPSGMRGSQWVRLPVRKLFSQANADETYALWTSLCDVLPLLAEAAPEEFLQAIQDGLAGPSPLHARMFTDKTPDEFGLSPASPHTAFLCALEGLAWSADYFDEAVDVLGQLAALDPGGQWDNRPSKSLASIFSCWLPSTSADLDQRIRALRRLLRNEPDEARKLLITLISSGDEIQFGNYSPQFQNWKQESVITRPDQRHALAAVTDLILDDLDEDGERHLALIEKVDSLLPEQRQEFVERLTRFGASLSNETARNQLFNKLRDKIAHHQEYADAFWALPAEELQKLQAAADAIKPQDSVRRNAWLFTDYLVELGDLSFRNDYSAYEAAVSERRAAAVGEILQEGGLPAVMALASGTEFPGLVGSALAAHSNEFDAEMLSWLREDQPSKREVAFAYFTRRLHENGTNLCDRLLEQTDDPSTQARILRATCNPPSAWKKLSELNEKVSKHYWREFIYYGLGSSFDHVLEAVHGLISVGRNAAALDLMSIYANQSDSTQAAEVIAEALEGLLKSESCDPELPRLKSYSFERLFKLLARHCDEVGRLRVLRLEWQFFPTFSFNADAPTLHTELATNPVFFTELIGHIYRRDRDGSPETNEADQEQRRIIAKRSFQVLHRWRRCPGVTPEGTIDATLLRDWISSAREELRSLGLLDRGDSHIGQVLAYAPPDPDGSFPPEAVRVLLEEIQSDRLDNGLRIGILNKRGVVSRGLDEGGDQEWKLVKKYRDQAKAAAQWPRTRKLLNKIAEFYEAEARENDDEAERYRRGLDD</sequence>
<accession>D1A4T8</accession>
<dbReference type="eggNOG" id="COG3093">
    <property type="taxonomic scope" value="Bacteria"/>
</dbReference>
<dbReference type="EMBL" id="CP001738">
    <property type="protein sequence ID" value="ACY98107.1"/>
    <property type="molecule type" value="Genomic_DNA"/>
</dbReference>
<protein>
    <submittedName>
        <fullName evidence="1">Uncharacterized protein</fullName>
    </submittedName>
</protein>
<dbReference type="HOGENOM" id="CLU_007145_0_0_11"/>
<dbReference type="RefSeq" id="WP_012852891.1">
    <property type="nucleotide sequence ID" value="NC_013510.1"/>
</dbReference>
<keyword evidence="2" id="KW-1185">Reference proteome</keyword>
<proteinExistence type="predicted"/>